<dbReference type="HAMAP" id="MF_02036">
    <property type="entry name" value="EgtC"/>
    <property type="match status" value="1"/>
</dbReference>
<evidence type="ECO:0000256" key="2">
    <source>
        <dbReference type="HAMAP-Rule" id="MF_02036"/>
    </source>
</evidence>
<feature type="domain" description="Glutamine amidotransferase type-2" evidence="3">
    <location>
        <begin position="2"/>
        <end position="258"/>
    </location>
</feature>
<dbReference type="PANTHER" id="PTHR43187">
    <property type="entry name" value="GLUTAMINE AMIDOTRANSFERASE DUG3-RELATED"/>
    <property type="match status" value="1"/>
</dbReference>
<dbReference type="GO" id="GO:0016811">
    <property type="term" value="F:hydrolase activity, acting on carbon-nitrogen (but not peptide) bonds, in linear amides"/>
    <property type="evidence" value="ECO:0007669"/>
    <property type="project" value="UniProtKB-UniRule"/>
</dbReference>
<dbReference type="Pfam" id="PF13230">
    <property type="entry name" value="GATase_4"/>
    <property type="match status" value="1"/>
</dbReference>
<evidence type="ECO:0000313" key="5">
    <source>
        <dbReference type="Proteomes" id="UP000294744"/>
    </source>
</evidence>
<dbReference type="CDD" id="cd01908">
    <property type="entry name" value="YafJ"/>
    <property type="match status" value="1"/>
</dbReference>
<evidence type="ECO:0000259" key="3">
    <source>
        <dbReference type="PROSITE" id="PS51278"/>
    </source>
</evidence>
<dbReference type="InterPro" id="IPR029055">
    <property type="entry name" value="Ntn_hydrolases_N"/>
</dbReference>
<dbReference type="EMBL" id="SMKV01000026">
    <property type="protein sequence ID" value="TDC90290.1"/>
    <property type="molecule type" value="Genomic_DNA"/>
</dbReference>
<dbReference type="NCBIfam" id="TIGR03442">
    <property type="entry name" value="ergothioneine biosynthesis protein EgtC"/>
    <property type="match status" value="1"/>
</dbReference>
<proteinExistence type="inferred from homology"/>
<dbReference type="InterPro" id="IPR032889">
    <property type="entry name" value="EgtC_Actinobacteria"/>
</dbReference>
<organism evidence="4 5">
    <name type="scientific">Saccharopolyspora aridisoli</name>
    <dbReference type="NCBI Taxonomy" id="2530385"/>
    <lineage>
        <taxon>Bacteria</taxon>
        <taxon>Bacillati</taxon>
        <taxon>Actinomycetota</taxon>
        <taxon>Actinomycetes</taxon>
        <taxon>Pseudonocardiales</taxon>
        <taxon>Pseudonocardiaceae</taxon>
        <taxon>Saccharopolyspora</taxon>
    </lineage>
</organism>
<dbReference type="PANTHER" id="PTHR43187:SF2">
    <property type="entry name" value="GAMMA-GLUTAMYL-HERCYNYLCYSTEINE SULFOXIDE HYDROLASE"/>
    <property type="match status" value="1"/>
</dbReference>
<evidence type="ECO:0000256" key="1">
    <source>
        <dbReference type="ARBA" id="ARBA00022962"/>
    </source>
</evidence>
<dbReference type="Gene3D" id="3.60.20.10">
    <property type="entry name" value="Glutamine Phosphoribosylpyrophosphate, subunit 1, domain 1"/>
    <property type="match status" value="1"/>
</dbReference>
<name>A0A4R4UFU6_9PSEU</name>
<dbReference type="SUPFAM" id="SSF56235">
    <property type="entry name" value="N-terminal nucleophile aminohydrolases (Ntn hydrolases)"/>
    <property type="match status" value="1"/>
</dbReference>
<dbReference type="InterPro" id="IPR052373">
    <property type="entry name" value="Gamma-glu_amide_hydrolase"/>
</dbReference>
<accession>A0A4R4UFU6</accession>
<dbReference type="InterPro" id="IPR026869">
    <property type="entry name" value="EgtC-like"/>
</dbReference>
<keyword evidence="2" id="KW-0378">Hydrolase</keyword>
<dbReference type="InterPro" id="IPR017808">
    <property type="entry name" value="EgtC"/>
</dbReference>
<gene>
    <name evidence="2 4" type="primary">egtC</name>
    <name evidence="4" type="ORF">E1161_19485</name>
</gene>
<sequence length="258" mass="27551">MCRHLAYLGTPVPLAELLLDPAHSLLEQSWAPNDMRGGGTVNADGFGAGWFRDDGTTGVYRNGAAMWTDTSFPRLARDLRASAVVAAVRSATVGMPVGPELCAPLTDGRWLFSHNGKVGGWPDSLAKLAARLDPSELLTAQPTDSAVLWALLRRSLTDGAEPETAMAELVRDVHAAAPGSRLNLLLGDGTRIVATTWTHSLWVRRDPDAVTVASEPFGQTADSGGTRWVEVPDRCLVVADTEHTEVVPLGEDSCEFPS</sequence>
<evidence type="ECO:0000313" key="4">
    <source>
        <dbReference type="EMBL" id="TDC90290.1"/>
    </source>
</evidence>
<reference evidence="4 5" key="1">
    <citation type="submission" date="2019-03" db="EMBL/GenBank/DDBJ databases">
        <title>Draft genome sequences of novel Actinobacteria.</title>
        <authorList>
            <person name="Sahin N."/>
            <person name="Ay H."/>
            <person name="Saygin H."/>
        </authorList>
    </citation>
    <scope>NUCLEOTIDE SEQUENCE [LARGE SCALE GENOMIC DNA]</scope>
    <source>
        <strain evidence="4 5">16K404</strain>
    </source>
</reference>
<dbReference type="OrthoDB" id="9804310at2"/>
<dbReference type="EC" id="3.5.1.118" evidence="2"/>
<dbReference type="AlphaFoldDB" id="A0A4R4UFU6"/>
<comment type="caution">
    <text evidence="4">The sequence shown here is derived from an EMBL/GenBank/DDBJ whole genome shotgun (WGS) entry which is preliminary data.</text>
</comment>
<dbReference type="RefSeq" id="WP_132625327.1">
    <property type="nucleotide sequence ID" value="NZ_SMKV01000026.1"/>
</dbReference>
<dbReference type="Proteomes" id="UP000294744">
    <property type="component" value="Unassembled WGS sequence"/>
</dbReference>
<comment type="pathway">
    <text evidence="2">Amino-acid biosynthesis; ergothioneine biosynthesis.</text>
</comment>
<dbReference type="InterPro" id="IPR017932">
    <property type="entry name" value="GATase_2_dom"/>
</dbReference>
<dbReference type="UniPathway" id="UPA01014"/>
<dbReference type="GO" id="GO:0052699">
    <property type="term" value="P:ergothioneine biosynthetic process"/>
    <property type="evidence" value="ECO:0007669"/>
    <property type="project" value="UniProtKB-UniRule"/>
</dbReference>
<protein>
    <recommendedName>
        <fullName evidence="2">Gamma-glutamyl-hercynylcysteine sulfoxide hydrolase</fullName>
        <ecNumber evidence="2">3.5.1.118</ecNumber>
    </recommendedName>
    <alternativeName>
        <fullName evidence="2">Gamma-glutamyl hercynylcysteine S-oxide hydrolase</fullName>
    </alternativeName>
</protein>
<keyword evidence="1 2" id="KW-0315">Glutamine amidotransferase</keyword>
<keyword evidence="5" id="KW-1185">Reference proteome</keyword>
<dbReference type="PROSITE" id="PS51278">
    <property type="entry name" value="GATASE_TYPE_2"/>
    <property type="match status" value="1"/>
</dbReference>
<comment type="function">
    <text evidence="2">Catalyzes the hydrolysis of the gamma-glutamyl amide bond of hercynyl-gamma-L-glutamyl-L-cysteine sulfoxide to produce hercynylcysteine sulfoxide, a step in the biosynthesis pathway of ergothioneine.</text>
</comment>
<comment type="catalytic activity">
    <reaction evidence="2">
        <text>gamma-L-glutamyl-hercynylcysteine S-oxide + H2O = S-(hercyn-2-yl)-L-cysteine S-oxide + L-glutamate</text>
        <dbReference type="Rhea" id="RHEA:42684"/>
        <dbReference type="ChEBI" id="CHEBI:15377"/>
        <dbReference type="ChEBI" id="CHEBI:29985"/>
        <dbReference type="ChEBI" id="CHEBI:82703"/>
        <dbReference type="ChEBI" id="CHEBI:82706"/>
        <dbReference type="EC" id="3.5.1.118"/>
    </reaction>
</comment>